<sequence length="1114" mass="122372">MSKRYLLPVLGLLASQALHAQAPPTSETLLLREPALSRDKLAFSYAGDIWLANRDGSNPQRLTVGPGVETNPHFSPDGQWLAYSGDYDRNTDVYVVAVSGGQPRRLTWHPSADVVRDWSPDGKGILFSSSQEAYARSLQLFTVPLAGGLPVRLPLLMGEKGSYSPDGKRLAHTHITNATDTWKHYRGGRTGPIWLTDMQTLATEEVPHENATDTSPLWLGGKVYFLSDRQRTNNVFAYDVATRQVEQLTRHTDYDVKALSGFGDELVYEQAGRLHLFHTATGKTSDLKITISPELLALRPQYRNVASMVRNTAISPTGMRAVVEARGDIFTVPAKKGESRNLTHSDGAHERYPAWSPDGTRIAYVSDASGEYQLMVQDQRGTKPAQAYSLGPPSFYFHPQWSPDSKKIAYTDKKLNLWYLDLASKKPVRVASETYGPNEALAPTWAPDGQWLAYSQLMPNHLRTLFVYHLPSGKRFAVSDGRSDADAPAFSRNGKYLFFTASTDVGLRTTWLDMTAYDRVSKRTLYVAVLNKQDASPFAPQSDEEKGAATRPDSVVVGKPVGNRTPKVAVKDLKVAVKDTKAKPAPAIKVVIDTAGLSQRILVVPGSVVGSLSAVQAADGDKLFYLEQMPASTAAGPTPPTVAGPAQRLHRFDMQARKDEVFLSEIDDYSLSADGKKLLYTAPHDSYGIVETAGKPAAGDGKLTMTALDAYVDPRHEWEQMFNEVWRLERDYFYDANMHGLDWAATKKKYAVFLPHVANRADLNYLFSEMMGEMVVGHNYVSGGDMPALTASPVGLLGADYEVVNDHYRFKRVFNGENFNPSLRAPLTGPGVNVQAGDYLLAVNNRPLTGTDNVYSFFENTVGKQLTLTVNDKPTLQGAREVTVVPVASEATLRRIAWVEGNRRKVDELTHGRVAYVYLPNTSAEGYEFFNRYYFSQLDKEAVIVDERFNGGGFVADYILDLLNRPLLSYWAPREGRAFTSPGASIYGPKVMLVNEFAGSGGDALPAFFRRRGLGTIVGKRTWGGLVGISGYPVLLDGGAVTSPSFGIYSPDGKWEIENQGVPPDIEVDVLPAATQNGADPQLAKAVEVILSDLQKKSFQPLAIPAQHPTRAAE</sequence>
<dbReference type="SMART" id="SM00245">
    <property type="entry name" value="TSPc"/>
    <property type="match status" value="1"/>
</dbReference>
<comment type="function">
    <text evidence="7">Degrades oligopeptides.</text>
</comment>
<dbReference type="InterPro" id="IPR028204">
    <property type="entry name" value="Tricorn_C1"/>
</dbReference>
<comment type="similarity">
    <text evidence="2 7">Belongs to the peptidase S41B family.</text>
</comment>
<gene>
    <name evidence="12" type="ORF">GO988_07530</name>
</gene>
<evidence type="ECO:0000256" key="3">
    <source>
        <dbReference type="ARBA" id="ARBA00022490"/>
    </source>
</evidence>
<dbReference type="InterPro" id="IPR012393">
    <property type="entry name" value="Tricorn_protease"/>
</dbReference>
<evidence type="ECO:0000259" key="11">
    <source>
        <dbReference type="SMART" id="SM00245"/>
    </source>
</evidence>
<dbReference type="SUPFAM" id="SSF50156">
    <property type="entry name" value="PDZ domain-like"/>
    <property type="match status" value="1"/>
</dbReference>
<evidence type="ECO:0000256" key="4">
    <source>
        <dbReference type="ARBA" id="ARBA00022670"/>
    </source>
</evidence>
<keyword evidence="6 7" id="KW-0720">Serine protease</keyword>
<dbReference type="Gene3D" id="2.30.42.10">
    <property type="match status" value="1"/>
</dbReference>
<dbReference type="Gene3D" id="2.130.10.10">
    <property type="entry name" value="YVTN repeat-like/Quinoprotein amine dehydrogenase"/>
    <property type="match status" value="1"/>
</dbReference>
<feature type="domain" description="Tail specific protease" evidence="11">
    <location>
        <begin position="877"/>
        <end position="1069"/>
    </location>
</feature>
<dbReference type="EMBL" id="WQKZ01000002">
    <property type="protein sequence ID" value="MVN76172.1"/>
    <property type="molecule type" value="Genomic_DNA"/>
</dbReference>
<evidence type="ECO:0000256" key="2">
    <source>
        <dbReference type="ARBA" id="ARBA00008524"/>
    </source>
</evidence>
<comment type="subcellular location">
    <subcellularLocation>
        <location evidence="1 7">Cytoplasm</location>
    </subcellularLocation>
</comment>
<dbReference type="InterPro" id="IPR005151">
    <property type="entry name" value="Tail-specific_protease"/>
</dbReference>
<keyword evidence="4 7" id="KW-0645">Protease</keyword>
<dbReference type="PANTHER" id="PTHR43253:SF1">
    <property type="entry name" value="TRICORN PROTEASE HOMOLOG 2-RELATED"/>
    <property type="match status" value="1"/>
</dbReference>
<protein>
    <recommendedName>
        <fullName evidence="7">Tricorn protease homolog</fullName>
        <ecNumber evidence="7">3.4.21.-</ecNumber>
    </recommendedName>
</protein>
<dbReference type="GO" id="GO:0005737">
    <property type="term" value="C:cytoplasm"/>
    <property type="evidence" value="ECO:0007669"/>
    <property type="project" value="UniProtKB-SubCell"/>
</dbReference>
<dbReference type="InterPro" id="IPR015943">
    <property type="entry name" value="WD40/YVTN_repeat-like_dom_sf"/>
</dbReference>
<dbReference type="CDD" id="cd07562">
    <property type="entry name" value="Peptidase_S41_TRI"/>
    <property type="match status" value="1"/>
</dbReference>
<feature type="chain" id="PRO_5029705811" description="Tricorn protease homolog" evidence="10">
    <location>
        <begin position="21"/>
        <end position="1114"/>
    </location>
</feature>
<dbReference type="Pfam" id="PF26550">
    <property type="entry name" value="Tricorn_2nd"/>
    <property type="match status" value="1"/>
</dbReference>
<dbReference type="Gene3D" id="2.120.10.60">
    <property type="entry name" value="Tricorn protease N-terminal domain"/>
    <property type="match status" value="1"/>
</dbReference>
<proteinExistence type="inferred from homology"/>
<dbReference type="EC" id="3.4.21.-" evidence="7"/>
<dbReference type="Pfam" id="PF26549">
    <property type="entry name" value="Tricorn_N"/>
    <property type="match status" value="1"/>
</dbReference>
<evidence type="ECO:0000256" key="6">
    <source>
        <dbReference type="ARBA" id="ARBA00022825"/>
    </source>
</evidence>
<feature type="active site" description="Nucleophile" evidence="8">
    <location>
        <position position="1000"/>
    </location>
</feature>
<dbReference type="AlphaFoldDB" id="A0A7K1TCW7"/>
<dbReference type="InterPro" id="IPR029045">
    <property type="entry name" value="ClpP/crotonase-like_dom_sf"/>
</dbReference>
<dbReference type="SUPFAM" id="SSF82171">
    <property type="entry name" value="DPP6 N-terminal domain-like"/>
    <property type="match status" value="1"/>
</dbReference>
<reference evidence="12 13" key="1">
    <citation type="submission" date="2019-12" db="EMBL/GenBank/DDBJ databases">
        <title>Hymenobacter sp. HMF4947 Genome sequencing and assembly.</title>
        <authorList>
            <person name="Kang H."/>
            <person name="Cha I."/>
            <person name="Kim H."/>
            <person name="Joh K."/>
        </authorList>
    </citation>
    <scope>NUCLEOTIDE SEQUENCE [LARGE SCALE GENOMIC DNA]</scope>
    <source>
        <strain evidence="12 13">HMF4947</strain>
    </source>
</reference>
<evidence type="ECO:0000256" key="7">
    <source>
        <dbReference type="PIRNR" id="PIRNR036421"/>
    </source>
</evidence>
<dbReference type="InterPro" id="IPR029414">
    <property type="entry name" value="Tricorn_PDZ"/>
</dbReference>
<feature type="active site" description="Charge relay system" evidence="8">
    <location>
        <position position="1058"/>
    </location>
</feature>
<evidence type="ECO:0000256" key="10">
    <source>
        <dbReference type="SAM" id="SignalP"/>
    </source>
</evidence>
<dbReference type="GO" id="GO:0008236">
    <property type="term" value="F:serine-type peptidase activity"/>
    <property type="evidence" value="ECO:0007669"/>
    <property type="project" value="UniProtKB-UniRule"/>
</dbReference>
<dbReference type="PANTHER" id="PTHR43253">
    <property type="entry name" value="TRICORN PROTEASE HOMOLOG 2-RELATED"/>
    <property type="match status" value="1"/>
</dbReference>
<dbReference type="GO" id="GO:0006508">
    <property type="term" value="P:proteolysis"/>
    <property type="evidence" value="ECO:0007669"/>
    <property type="project" value="UniProtKB-UniRule"/>
</dbReference>
<feature type="region of interest" description="Disordered" evidence="9">
    <location>
        <begin position="537"/>
        <end position="560"/>
    </location>
</feature>
<dbReference type="Pfam" id="PF14685">
    <property type="entry name" value="PDZ_Tricorn"/>
    <property type="match status" value="1"/>
</dbReference>
<name>A0A7K1TCW7_9BACT</name>
<dbReference type="Gene3D" id="3.30.750.44">
    <property type="match status" value="1"/>
</dbReference>
<feature type="signal peptide" evidence="10">
    <location>
        <begin position="1"/>
        <end position="20"/>
    </location>
</feature>
<evidence type="ECO:0000313" key="13">
    <source>
        <dbReference type="Proteomes" id="UP000441336"/>
    </source>
</evidence>
<keyword evidence="13" id="KW-1185">Reference proteome</keyword>
<dbReference type="PIRSF" id="PIRSF036421">
    <property type="entry name" value="Tricorn_protease"/>
    <property type="match status" value="1"/>
</dbReference>
<feature type="active site" description="Charge relay system" evidence="8">
    <location>
        <position position="778"/>
    </location>
</feature>
<evidence type="ECO:0000256" key="1">
    <source>
        <dbReference type="ARBA" id="ARBA00004496"/>
    </source>
</evidence>
<keyword evidence="5 7" id="KW-0378">Hydrolase</keyword>
<dbReference type="Proteomes" id="UP000441336">
    <property type="component" value="Unassembled WGS sequence"/>
</dbReference>
<dbReference type="SUPFAM" id="SSF52096">
    <property type="entry name" value="ClpP/crotonase"/>
    <property type="match status" value="1"/>
</dbReference>
<dbReference type="SUPFAM" id="SSF69304">
    <property type="entry name" value="Tricorn protease N-terminal domain"/>
    <property type="match status" value="1"/>
</dbReference>
<comment type="caution">
    <text evidence="12">The sequence shown here is derived from an EMBL/GenBank/DDBJ whole genome shotgun (WGS) entry which is preliminary data.</text>
</comment>
<evidence type="ECO:0000256" key="9">
    <source>
        <dbReference type="SAM" id="MobiDB-lite"/>
    </source>
</evidence>
<dbReference type="InterPro" id="IPR036034">
    <property type="entry name" value="PDZ_sf"/>
</dbReference>
<accession>A0A7K1TCW7</accession>
<dbReference type="Gene3D" id="3.90.226.10">
    <property type="entry name" value="2-enoyl-CoA Hydratase, Chain A, domain 1"/>
    <property type="match status" value="1"/>
</dbReference>
<organism evidence="12 13">
    <name type="scientific">Hymenobacter ginkgonis</name>
    <dbReference type="NCBI Taxonomy" id="2682976"/>
    <lineage>
        <taxon>Bacteria</taxon>
        <taxon>Pseudomonadati</taxon>
        <taxon>Bacteroidota</taxon>
        <taxon>Cytophagia</taxon>
        <taxon>Cytophagales</taxon>
        <taxon>Hymenobacteraceae</taxon>
        <taxon>Hymenobacter</taxon>
    </lineage>
</organism>
<dbReference type="RefSeq" id="WP_157563794.1">
    <property type="nucleotide sequence ID" value="NZ_WQKZ01000002.1"/>
</dbReference>
<evidence type="ECO:0000256" key="5">
    <source>
        <dbReference type="ARBA" id="ARBA00022801"/>
    </source>
</evidence>
<evidence type="ECO:0000256" key="8">
    <source>
        <dbReference type="PIRSR" id="PIRSR036421-1"/>
    </source>
</evidence>
<dbReference type="Pfam" id="PF14684">
    <property type="entry name" value="Tricorn_C1"/>
    <property type="match status" value="1"/>
</dbReference>
<evidence type="ECO:0000313" key="12">
    <source>
        <dbReference type="EMBL" id="MVN76172.1"/>
    </source>
</evidence>
<keyword evidence="10" id="KW-0732">Signal</keyword>
<keyword evidence="3 7" id="KW-0963">Cytoplasm</keyword>
<dbReference type="Pfam" id="PF03572">
    <property type="entry name" value="Peptidase_S41"/>
    <property type="match status" value="1"/>
</dbReference>